<dbReference type="PANTHER" id="PTHR19303">
    <property type="entry name" value="TRANSPOSON"/>
    <property type="match status" value="1"/>
</dbReference>
<dbReference type="PROSITE" id="PS50158">
    <property type="entry name" value="ZF_CCHC"/>
    <property type="match status" value="1"/>
</dbReference>
<dbReference type="EMBL" id="JAQGDS010000007">
    <property type="protein sequence ID" value="KAJ6259429.1"/>
    <property type="molecule type" value="Genomic_DNA"/>
</dbReference>
<proteinExistence type="predicted"/>
<evidence type="ECO:0000259" key="2">
    <source>
        <dbReference type="PROSITE" id="PS50158"/>
    </source>
</evidence>
<dbReference type="GO" id="GO:0008270">
    <property type="term" value="F:zinc ion binding"/>
    <property type="evidence" value="ECO:0007669"/>
    <property type="project" value="UniProtKB-KW"/>
</dbReference>
<dbReference type="Proteomes" id="UP001221413">
    <property type="component" value="Unassembled WGS sequence"/>
</dbReference>
<evidence type="ECO:0000256" key="1">
    <source>
        <dbReference type="PROSITE-ProRule" id="PRU00047"/>
    </source>
</evidence>
<sequence length="627" mass="70065">MPTVEDLMHMVSKPSEQPPAKGYLWKDNSLQQLWKSDVEDMANQLLSTRSDNSTRRVGKNWTYNFIKRRPELQTRLSRRYDYQRAKCEDPKLIGDWFQLIKAVKAKYGIADDDIYNFDETGFAIGMISTTTVVTGAETRDKAKLAQPGNREWATVIQGIGAEGWAVPPFIILAGQHHLASWYTETKLPKDWVIALSDNGWTTNELALEWLKHFDKKTAQRCFSDYRLLVLDGHGSHHSAAFELYCQEHKIITICMPPHSSHLLQPLDIGCFGPLKQAYGRQVESLMRAHVNHISKLEFLAGFQKAFTITITKRNILSSFAGAGIVPYNPDRVLSKLDVQLPLVTPTNSRPSTANAAAAWTAKTPMNPLEAALQSDLIKNQVVQYQDSSPTSLLAAIDQLTKGTQTIMHQMALIRTENTALRSANEVLSKRRQAKRRRIQHGGTLTIHQAGEILGGDAVDNQSEQVERPNRRCSPQLEATSRRIICCSGCGEPGHNIRTCQQGGFPAPGAGNLIIRPRGGKLARLNVMPGFTTAATVDFPPAGGLRLGGTLALWGRWLLNHFVYSVAVQDSVSLVYSKRAPMLYTLSFQLPALAQQLICGAKRCVLRAYKRHLVHYRLRPFRQLVHSC</sequence>
<dbReference type="Pfam" id="PF03184">
    <property type="entry name" value="DDE_1"/>
    <property type="match status" value="1"/>
</dbReference>
<dbReference type="Gene3D" id="3.30.420.10">
    <property type="entry name" value="Ribonuclease H-like superfamily/Ribonuclease H"/>
    <property type="match status" value="1"/>
</dbReference>
<keyword evidence="1" id="KW-0862">Zinc</keyword>
<feature type="domain" description="CCHC-type" evidence="2">
    <location>
        <begin position="486"/>
        <end position="501"/>
    </location>
</feature>
<dbReference type="PANTHER" id="PTHR19303:SF62">
    <property type="entry name" value="HTH CENPB-TYPE DOMAIN-CONTAINING PROTEIN-RELATED"/>
    <property type="match status" value="1"/>
</dbReference>
<dbReference type="GO" id="GO:0003677">
    <property type="term" value="F:DNA binding"/>
    <property type="evidence" value="ECO:0007669"/>
    <property type="project" value="TreeGrafter"/>
</dbReference>
<dbReference type="GO" id="GO:0005634">
    <property type="term" value="C:nucleus"/>
    <property type="evidence" value="ECO:0007669"/>
    <property type="project" value="TreeGrafter"/>
</dbReference>
<organism evidence="3 4">
    <name type="scientific">Drechslerella dactyloides</name>
    <name type="common">Nematode-trapping fungus</name>
    <name type="synonym">Arthrobotrys dactyloides</name>
    <dbReference type="NCBI Taxonomy" id="74499"/>
    <lineage>
        <taxon>Eukaryota</taxon>
        <taxon>Fungi</taxon>
        <taxon>Dikarya</taxon>
        <taxon>Ascomycota</taxon>
        <taxon>Pezizomycotina</taxon>
        <taxon>Orbiliomycetes</taxon>
        <taxon>Orbiliales</taxon>
        <taxon>Orbiliaceae</taxon>
        <taxon>Drechslerella</taxon>
    </lineage>
</organism>
<dbReference type="InterPro" id="IPR036397">
    <property type="entry name" value="RNaseH_sf"/>
</dbReference>
<reference evidence="3" key="1">
    <citation type="submission" date="2023-01" db="EMBL/GenBank/DDBJ databases">
        <title>The chitinases involved in constricting ring structure development in the nematode-trapping fungus Drechslerella dactyloides.</title>
        <authorList>
            <person name="Wang R."/>
            <person name="Zhang L."/>
            <person name="Tang P."/>
            <person name="Li S."/>
            <person name="Liang L."/>
        </authorList>
    </citation>
    <scope>NUCLEOTIDE SEQUENCE</scope>
    <source>
        <strain evidence="3">YMF1.00031</strain>
    </source>
</reference>
<keyword evidence="4" id="KW-1185">Reference proteome</keyword>
<protein>
    <recommendedName>
        <fullName evidence="2">CCHC-type domain-containing protein</fullName>
    </recommendedName>
</protein>
<accession>A0AAD6IWV7</accession>
<evidence type="ECO:0000313" key="3">
    <source>
        <dbReference type="EMBL" id="KAJ6259429.1"/>
    </source>
</evidence>
<dbReference type="InterPro" id="IPR004875">
    <property type="entry name" value="DDE_SF_endonuclease_dom"/>
</dbReference>
<name>A0AAD6IWV7_DREDA</name>
<dbReference type="InterPro" id="IPR050863">
    <property type="entry name" value="CenT-Element_Derived"/>
</dbReference>
<dbReference type="InterPro" id="IPR001878">
    <property type="entry name" value="Znf_CCHC"/>
</dbReference>
<dbReference type="AlphaFoldDB" id="A0AAD6IWV7"/>
<gene>
    <name evidence="3" type="ORF">Dda_6331</name>
</gene>
<keyword evidence="1" id="KW-0863">Zinc-finger</keyword>
<comment type="caution">
    <text evidence="3">The sequence shown here is derived from an EMBL/GenBank/DDBJ whole genome shotgun (WGS) entry which is preliminary data.</text>
</comment>
<keyword evidence="1" id="KW-0479">Metal-binding</keyword>
<evidence type="ECO:0000313" key="4">
    <source>
        <dbReference type="Proteomes" id="UP001221413"/>
    </source>
</evidence>